<name>A0A5E8CLI6_9ZZZZ</name>
<feature type="compositionally biased region" description="Low complexity" evidence="1">
    <location>
        <begin position="151"/>
        <end position="164"/>
    </location>
</feature>
<evidence type="ECO:0000256" key="1">
    <source>
        <dbReference type="SAM" id="MobiDB-lite"/>
    </source>
</evidence>
<feature type="region of interest" description="Disordered" evidence="1">
    <location>
        <begin position="212"/>
        <end position="246"/>
    </location>
</feature>
<reference evidence="2" key="1">
    <citation type="submission" date="2019-09" db="EMBL/GenBank/DDBJ databases">
        <authorList>
            <person name="Needham M D."/>
        </authorList>
    </citation>
    <scope>NUCLEOTIDE SEQUENCE</scope>
</reference>
<dbReference type="AlphaFoldDB" id="A0A5E8CLI6"/>
<gene>
    <name evidence="2" type="ORF">CPAV1605_640</name>
</gene>
<sequence length="265" mass="29812">MQSIFGNYNKEQTKSFIRLMRKYSNYDLNQIINNRYYTSKASLEDINTLNQINKIYSNEKLIGINNKFDSFSKRHLGGSVKQEGKSIKQAGTDIQQASADTKKATKDESQVKLDTSQAIVDKTQSAKDMKQIKTDTKQANTDIIQAKKDISQASSDSSTVSETSPELPTPQQITIIGNPSKSPSTETLKVPEPTQPHYHDEFKDGTFVQQTFPVKGKHRGNLKNKSFHSGPKSKKEKKEKPESAFTTACTNSTLPFYRPNYNVET</sequence>
<proteinExistence type="predicted"/>
<accession>A0A5E8CLI6</accession>
<feature type="compositionally biased region" description="Basic residues" evidence="1">
    <location>
        <begin position="215"/>
        <end position="235"/>
    </location>
</feature>
<organism evidence="2">
    <name type="scientific">seawater metagenome</name>
    <dbReference type="NCBI Taxonomy" id="1561972"/>
    <lineage>
        <taxon>unclassified sequences</taxon>
        <taxon>metagenomes</taxon>
        <taxon>ecological metagenomes</taxon>
    </lineage>
</organism>
<dbReference type="EMBL" id="CABVLZ010000002">
    <property type="protein sequence ID" value="VVU94915.1"/>
    <property type="molecule type" value="Genomic_DNA"/>
</dbReference>
<feature type="compositionally biased region" description="Polar residues" evidence="1">
    <location>
        <begin position="169"/>
        <end position="187"/>
    </location>
</feature>
<protein>
    <submittedName>
        <fullName evidence="2">Uncharacterized protein</fullName>
    </submittedName>
</protein>
<evidence type="ECO:0000313" key="2">
    <source>
        <dbReference type="EMBL" id="VVU94915.1"/>
    </source>
</evidence>
<feature type="region of interest" description="Disordered" evidence="1">
    <location>
        <begin position="147"/>
        <end position="199"/>
    </location>
</feature>